<evidence type="ECO:0000313" key="2">
    <source>
        <dbReference type="EMBL" id="JAD46340.1"/>
    </source>
</evidence>
<protein>
    <submittedName>
        <fullName evidence="2">Uncharacterized protein</fullName>
    </submittedName>
</protein>
<feature type="transmembrane region" description="Helical" evidence="1">
    <location>
        <begin position="6"/>
        <end position="28"/>
    </location>
</feature>
<evidence type="ECO:0000256" key="1">
    <source>
        <dbReference type="SAM" id="Phobius"/>
    </source>
</evidence>
<dbReference type="EMBL" id="GBRH01251555">
    <property type="protein sequence ID" value="JAD46340.1"/>
    <property type="molecule type" value="Transcribed_RNA"/>
</dbReference>
<name>A0A0A9ABH4_ARUDO</name>
<reference evidence="2" key="2">
    <citation type="journal article" date="2015" name="Data Brief">
        <title>Shoot transcriptome of the giant reed, Arundo donax.</title>
        <authorList>
            <person name="Barrero R.A."/>
            <person name="Guerrero F.D."/>
            <person name="Moolhuijzen P."/>
            <person name="Goolsby J.A."/>
            <person name="Tidwell J."/>
            <person name="Bellgard S.E."/>
            <person name="Bellgard M.I."/>
        </authorList>
    </citation>
    <scope>NUCLEOTIDE SEQUENCE</scope>
    <source>
        <tissue evidence="2">Shoot tissue taken approximately 20 cm above the soil surface</tissue>
    </source>
</reference>
<sequence>MCFYPALIMLAYLYHVLHIYAMIFLLCLSLS</sequence>
<keyword evidence="1" id="KW-1133">Transmembrane helix</keyword>
<keyword evidence="1" id="KW-0472">Membrane</keyword>
<organism evidence="2">
    <name type="scientific">Arundo donax</name>
    <name type="common">Giant reed</name>
    <name type="synonym">Donax arundinaceus</name>
    <dbReference type="NCBI Taxonomy" id="35708"/>
    <lineage>
        <taxon>Eukaryota</taxon>
        <taxon>Viridiplantae</taxon>
        <taxon>Streptophyta</taxon>
        <taxon>Embryophyta</taxon>
        <taxon>Tracheophyta</taxon>
        <taxon>Spermatophyta</taxon>
        <taxon>Magnoliopsida</taxon>
        <taxon>Liliopsida</taxon>
        <taxon>Poales</taxon>
        <taxon>Poaceae</taxon>
        <taxon>PACMAD clade</taxon>
        <taxon>Arundinoideae</taxon>
        <taxon>Arundineae</taxon>
        <taxon>Arundo</taxon>
    </lineage>
</organism>
<accession>A0A0A9ABH4</accession>
<dbReference type="AlphaFoldDB" id="A0A0A9ABH4"/>
<reference evidence="2" key="1">
    <citation type="submission" date="2014-09" db="EMBL/GenBank/DDBJ databases">
        <authorList>
            <person name="Magalhaes I.L.F."/>
            <person name="Oliveira U."/>
            <person name="Santos F.R."/>
            <person name="Vidigal T.H.D.A."/>
            <person name="Brescovit A.D."/>
            <person name="Santos A.J."/>
        </authorList>
    </citation>
    <scope>NUCLEOTIDE SEQUENCE</scope>
    <source>
        <tissue evidence="2">Shoot tissue taken approximately 20 cm above the soil surface</tissue>
    </source>
</reference>
<proteinExistence type="predicted"/>
<keyword evidence="1" id="KW-0812">Transmembrane</keyword>